<gene>
    <name evidence="2" type="ORF">D4L85_19750</name>
</gene>
<dbReference type="KEGG" id="chk:D4L85_19750"/>
<sequence length="4202" mass="431546">MWTAAASWSLGHVPLPAEDVVINTNITMNAGSVTVNSLTVNSPRTLTIGNSTTAQTLNVTTYVTVNSGGTIAVGNFNAVHSLTVGGTLTNAGTLTLWNSASQVCNLILNGTSLTGNGTYTLNSITVGGAVTNNSTSNITVKGDITSNNTFQSTAGTFTFNAATTQNLNGTTNPTFNNISIATNNTIVLLSGISGITVNGTFTMANNTTFDFGSGSARTVTIVGNLVTPQTITMTGAGLAHQWILGGATNAAPGTFNTTANSGSTVEYNNASTQTVFASNNYRHVKLSGSGTKTFSNTTTINNDLNITGANVVVSNANTLTVSGNLNNNGTGTTVWGGNANTLTLTGNLLVTNNTTFTIGNAAQVKTLNVTGNVQVDLGSTLNVGAFAAVHLLSISGNLQVDGTFNMVQTFPGNVCNVTFSGATNNTVTSPGGTGTIGFNQITLTKGAVGNVLDVQAPITMSSPTAAGAFLTLTSGTFKLSSASTLTPYYGAATISAGAGGLWLNNSGANVSCVQTATTTAPGNPTVTGLLRITAGTFAYGSGNDVMAVNAATSNLWIDGGTLNMYGGVSFSSTSQFNMTSGNFRIDPQAVDNYPSGTVMIGFSSTSATNAVTFTGGTLTIVDPPASGNGTTLFITPTAGYAYNFSGSTISFGDGVSNNTGSAGFGFTVDAGSRYPLSNVVLNNGTSTGSNRFVRLTNTDCTINSSLVFGNNANDSFQLNGRQLTLNGTLTPASGTLVGSATSTLVIGGSNTPVMSLPPIVGGNLLSLTINKTGTNNTVNLGSSVTLAATGILTLTSGVLEIGNYNLTLTNNAAIAGTPFSATNMVATDGSGYLIRNVASTQTLSPIGAAGYYTPMTLSSITAGGTYSIRAVPTALNPGYISVYWDFVTSTPGKTITATFQYDPAQLNGATQIISYAPAPYTVFQRPPLSGTSSFGTNSFTITGNTTATAGGYWTMGNTSTFYSYQTGDWNTPSTWTSDPSGTLQSGTTVPGYNDNVVILTGRTVSMTSNITAQLLNLQIDGGGFVDMSTFSFTSGLSTLSGQGTVRLASINFPTIAANTFINAGGGTVEYYNAASFALPVAQTTYNNLTINCAGRTATQLMNLTLNGNLLVKAGTFQINDNTSTRRQLTINGDVTVNSGAAITVGTGVTNTTTNPTTITTAVAGPFIEYYDNQSHRVVINGNFTNNGTVSFSNIPYPVYNAFPPTSTGATSGFATVYFQGSTSNVLTCNNTTTFYNLVLDKGNDQTYSLTVNSSAYGYFKLYGANNAVADASAGATATNPNIKKALWIRNGTLILQGSTIIPSLTEGNTTGTLPATSDYFIPANGGLYINGPDVVVLGTADDYREVNTAYSVSGGTGLANGVLQGGYSALYVYGKLQISDGYLSMRESGGIVTNGGSGQIVINGGDVDAKQFLNATSSTASFQMSGGFFALRGRMKRVPLSYATVANLVDTVATTINTVRATNGTTTGFGTFNINNAANIFNMSSGDIWIYDVCDATPPATAPYVFDVKSSASNISVTGGTLTIIPTAGTGAADETNHVISSNAALGNLVIKRPSSSTVVQLAAGYPLTVLSKVNIQSGSFDANAQNLTIGGNFTIANGATYVATGTSANTTILNGSGAQTITVNTASALALNNLTLTKTSGVAVNFAGSQTAINVGGILNLTLGTLNDNGNTISVAGNVYNSGVHAGTGKISLNGSTSTQTIDGNGIFQNLELNSTNAATAPISLANNVTINGVLTFSRDNLFNISTYNLKFNASATVANAGTLRYAQSAGTAGDGGITKVYTSPTAFVFPIGAASTSHVGVPKYTPASIGLSAAPTAYGSITVVPVGYAHPNETTTGRALTYFWRVKSSGFTLGTAKVTHGYTYSVNDVVTGTNITENGYVAARYDVNTTSWTKGTTSDLDITNKIIGQPTAGTFLKNVSFIDGDYTAGDDTPTDPFGTPKVFYSYATGAWGTAASWTSDPTRATFVNIGTPGATDVVHIGAGHTISFGTPTNYLTNPNTDPHSCATLYIDAGSVLDVRYNPSSNLGIVMNSSLGNGRIKITCAQASGSTFANPAGDFSSFNTNLGTTELYSTNPGYGTTYWMANGVTTYGNLLFSPLGGSNIIFPNNDVLIYGNCTETGGNADSWLCPTWSGNYPLAPAVTVAKTITINGNLDIQGGAFGWYGNGNVAQNVVVKGNVTVCSVCALDNFGGGATNQTLTIGGTLTNDGNGLANGGAGQIARVALSTVPVTFNGNNSASITNTVGTPTTILGSVTVNKGSSQATTLNLNIAGTLTTPADNWLTLQNGTLQYQRPNPNTDFTISAATNLNIPSTAGLYINYTNSNNKNVLIASNGADASDLLLSGKLTVVNGNVYVGQVGTSAFNNDIEYSGNSAAIQVTGGTLTVNGQIRRSTASTNGALSYTQSNGTVTINGNSSAGGLATSLTRAKLEVLNTGSQFNMSAGTLTLQRGGGTTFGDLYIRPSSSTVTGGTIIFSNTVPNAVQNYTMDATASLNNLSVTAGGSNGTNATVTLMTNPLVLKGTLTLSNNKSFFNANNRNVTINQDLVNNGSTASYVYGTNLTTFTGSTQNISGTSATNFYDLTVSPSVTLTVNNSFTVNHDLTIGSGSLLLNANKVTVLTDGAFVNNGAFSDDNITGGISMAGSSLQEVSGTGSFNRLEINNANNVALLNDITLDHNLVMTNGIFNIKSNNLILNTTANISGSSFSSTKMIMTDGVATSLGLTKFFPVISSTTTFTYPLGVASKYTPAVFTINASGAIGYIKVAPVDSYQPTVIDPSRVLDYYFSISSSGIVGFDGTLVLNYLASDVNGTESDYVAGWLQLPGTYWSKAAVGPATDNVNETTHKITFPFPAGSSNLNGDYTAGEDPAIPSQIPTYISNSDGNWSDNTIWTPVGASPPCPVGGPNGYNVIIQNNVSTTVNNCFAYTTVIQGTGKLSILSPTYGHNFGTVDGDASLGTGTLYLESANLPAGNFTPFLDCLGTGTIEYGGTGSYTLILNGFTSIPNLTFSGTGTRILPNTDLTICNTLKIDGPTLDNSVNNRSLTVNGSMERYNAGAFLSGSGSTATVTFSGSAAQTLGGATGDFTGANAFNNLEIDNSAGLSIGANGNIEVNGNLSLTNGIVTTTSTNSLSILNTSSSAIVPTGGSATSYINGPLKKQIVNGGAFVYPLGQGSVKGHTFTLTSASTGTSLFTAQYFTPNPTASSVTAPIIKMNRLEYWTVTATASKTARVGIAWDAQSDLNGYMTVNGISDLEVTEYNTGTSSWVGLTSTTTGVNNLGSATTTSNVNLSTTPKNYSLGSITDPTPLAVLSPTGAVCGTAGIPVTITTHSPITLNYTISYSFNGVAQTPIVVTSLPFTLPTSAAGSYQLTGFKYNNSTVTGNVDGTAVTTDASPTTSVAGSNQSLCNATSLNLSGNNPTVGTGLWTITSGTGGWFNTPNATNYNALFGGPPGHTYTLKWTITNGSCTSSSSVSISFPYAPQQPSAFTTASTSVCKGTSGYVYTVPAVAGATSYQWSYSGAGATIVGSSNSVTINFSAAATNGTLSVSAVNGCGPGTARTIGITTTTPAVATFNYAASPYCPNASNPSPTFTGGGVAGTFSSTTGLVFVSTSTGQVNLSASTPGTYTVTNTIAPAGPCGTITATSSITITATGNWLGGISSNWLDPNNWICTTVPTSSTDVVIPAGAANMPIINAAGAICKSITINSGASLTINGTNNLDVYGNWTNGGTFTRNSSMVTFKGTSSIGGAAVTTFNDVTISATGNITAPAGNVNVAGNWVNNGTFTASTGTITFTGTTPSTISGTTTFYNLTMSKTGNNATLNGTATTTVNNVLTLTTGNLVSSATHGLALTATATTSGSSANSFVSGPMTKVLTGTSFVFPLGSASANRYRPAMVNNTSGPDTWSAEYVGANPTSGGYSNNIYNYSFLKKVSEFEYWLISRAGATSADLTLSYNVGSYIPPNIGNVANLKVVHWDGAMWDIPTGGGTFSQSGTNITGTVSMTQINSFSPFTLGSGDITSPLPIKLLYFKASVVDDAVLTEWATAEEENNDFFTIEKSSDGETFTEVVKVPSQGDTKTGHKYSFSDPDPYPGLSYYRLKQTDFDRKFTYSKVVAVRYDGVTSVSMKAYPNPFAGKKITVELKGFQGVTDIPVQIFDMLGQPVMERILTTSKSGIVREDLVFDNTLPAGLYILKAGPSLKLTQKIEVE</sequence>
<evidence type="ECO:0000313" key="2">
    <source>
        <dbReference type="EMBL" id="AYB32672.1"/>
    </source>
</evidence>
<evidence type="ECO:0000313" key="3">
    <source>
        <dbReference type="Proteomes" id="UP000266183"/>
    </source>
</evidence>
<reference evidence="3" key="1">
    <citation type="submission" date="2018-09" db="EMBL/GenBank/DDBJ databases">
        <title>Chryseolinea sp. KIS68-18 isolated from soil.</title>
        <authorList>
            <person name="Weon H.-Y."/>
            <person name="Kwon S.-W."/>
            <person name="Lee S.A."/>
        </authorList>
    </citation>
    <scope>NUCLEOTIDE SEQUENCE [LARGE SCALE GENOMIC DNA]</scope>
    <source>
        <strain evidence="3">KIS68-18</strain>
    </source>
</reference>
<organism evidence="2 3">
    <name type="scientific">Chryseolinea soli</name>
    <dbReference type="NCBI Taxonomy" id="2321403"/>
    <lineage>
        <taxon>Bacteria</taxon>
        <taxon>Pseudomonadati</taxon>
        <taxon>Bacteroidota</taxon>
        <taxon>Cytophagia</taxon>
        <taxon>Cytophagales</taxon>
        <taxon>Fulvivirgaceae</taxon>
        <taxon>Chryseolinea</taxon>
    </lineage>
</organism>
<dbReference type="EMBL" id="CP032382">
    <property type="protein sequence ID" value="AYB32672.1"/>
    <property type="molecule type" value="Genomic_DNA"/>
</dbReference>
<evidence type="ECO:0000259" key="1">
    <source>
        <dbReference type="Pfam" id="PF19408"/>
    </source>
</evidence>
<feature type="domain" description="PKD-like" evidence="1">
    <location>
        <begin position="3479"/>
        <end position="3557"/>
    </location>
</feature>
<proteinExistence type="predicted"/>
<accession>A0A385SP99</accession>
<dbReference type="Pfam" id="PF19408">
    <property type="entry name" value="PKD_6"/>
    <property type="match status" value="1"/>
</dbReference>
<dbReference type="InterPro" id="IPR045829">
    <property type="entry name" value="PKD_6"/>
</dbReference>
<dbReference type="Proteomes" id="UP000266183">
    <property type="component" value="Chromosome"/>
</dbReference>
<keyword evidence="3" id="KW-1185">Reference proteome</keyword>
<name>A0A385SP99_9BACT</name>
<protein>
    <recommendedName>
        <fullName evidence="1">PKD-like domain-containing protein</fullName>
    </recommendedName>
</protein>